<dbReference type="Pfam" id="PF06985">
    <property type="entry name" value="HET"/>
    <property type="match status" value="1"/>
</dbReference>
<dbReference type="VEuPathDB" id="FungiDB:MAPG_02210"/>
<evidence type="ECO:0000313" key="2">
    <source>
        <dbReference type="EMBL" id="KLU83145.1"/>
    </source>
</evidence>
<reference evidence="3" key="4">
    <citation type="journal article" date="2015" name="G3 (Bethesda)">
        <title>Genome sequences of three phytopathogenic species of the Magnaporthaceae family of fungi.</title>
        <authorList>
            <person name="Okagaki L.H."/>
            <person name="Nunes C.C."/>
            <person name="Sailsbery J."/>
            <person name="Clay B."/>
            <person name="Brown D."/>
            <person name="John T."/>
            <person name="Oh Y."/>
            <person name="Young N."/>
            <person name="Fitzgerald M."/>
            <person name="Haas B.J."/>
            <person name="Zeng Q."/>
            <person name="Young S."/>
            <person name="Adiconis X."/>
            <person name="Fan L."/>
            <person name="Levin J.Z."/>
            <person name="Mitchell T.K."/>
            <person name="Okubara P.A."/>
            <person name="Farman M.L."/>
            <person name="Kohn L.M."/>
            <person name="Birren B."/>
            <person name="Ma L.-J."/>
            <person name="Dean R.A."/>
        </authorList>
    </citation>
    <scope>NUCLEOTIDE SEQUENCE</scope>
    <source>
        <strain evidence="3">ATCC 64411 / 73-15</strain>
    </source>
</reference>
<dbReference type="Pfam" id="PF26639">
    <property type="entry name" value="Het-6_barrel"/>
    <property type="match status" value="1"/>
</dbReference>
<dbReference type="OMA" id="ICHIGDA"/>
<evidence type="ECO:0000313" key="4">
    <source>
        <dbReference type="Proteomes" id="UP000011715"/>
    </source>
</evidence>
<dbReference type="OrthoDB" id="3553147at2759"/>
<organism evidence="3 4">
    <name type="scientific">Magnaporthiopsis poae (strain ATCC 64411 / 73-15)</name>
    <name type="common">Kentucky bluegrass fungus</name>
    <name type="synonym">Magnaporthe poae</name>
    <dbReference type="NCBI Taxonomy" id="644358"/>
    <lineage>
        <taxon>Eukaryota</taxon>
        <taxon>Fungi</taxon>
        <taxon>Dikarya</taxon>
        <taxon>Ascomycota</taxon>
        <taxon>Pezizomycotina</taxon>
        <taxon>Sordariomycetes</taxon>
        <taxon>Sordariomycetidae</taxon>
        <taxon>Magnaporthales</taxon>
        <taxon>Magnaporthaceae</taxon>
        <taxon>Magnaporthiopsis</taxon>
    </lineage>
</organism>
<accession>A0A0C4DQR4</accession>
<reference evidence="2" key="3">
    <citation type="submission" date="2011-03" db="EMBL/GenBank/DDBJ databases">
        <title>Annotation of Magnaporthe poae ATCC 64411.</title>
        <authorList>
            <person name="Ma L.-J."/>
            <person name="Dead R."/>
            <person name="Young S.K."/>
            <person name="Zeng Q."/>
            <person name="Gargeya S."/>
            <person name="Fitzgerald M."/>
            <person name="Haas B."/>
            <person name="Abouelleil A."/>
            <person name="Alvarado L."/>
            <person name="Arachchi H.M."/>
            <person name="Berlin A."/>
            <person name="Brown A."/>
            <person name="Chapman S.B."/>
            <person name="Chen Z."/>
            <person name="Dunbar C."/>
            <person name="Freedman E."/>
            <person name="Gearin G."/>
            <person name="Gellesch M."/>
            <person name="Goldberg J."/>
            <person name="Griggs A."/>
            <person name="Gujja S."/>
            <person name="Heiman D."/>
            <person name="Howarth C."/>
            <person name="Larson L."/>
            <person name="Lui A."/>
            <person name="MacDonald P.J.P."/>
            <person name="Mehta T."/>
            <person name="Montmayeur A."/>
            <person name="Murphy C."/>
            <person name="Neiman D."/>
            <person name="Pearson M."/>
            <person name="Priest M."/>
            <person name="Roberts A."/>
            <person name="Saif S."/>
            <person name="Shea T."/>
            <person name="Shenoy N."/>
            <person name="Sisk P."/>
            <person name="Stolte C."/>
            <person name="Sykes S."/>
            <person name="Yandava C."/>
            <person name="Wortman J."/>
            <person name="Nusbaum C."/>
            <person name="Birren B."/>
        </authorList>
    </citation>
    <scope>NUCLEOTIDE SEQUENCE</scope>
    <source>
        <strain evidence="2">ATCC 64411</strain>
    </source>
</reference>
<reference evidence="2" key="2">
    <citation type="submission" date="2010-05" db="EMBL/GenBank/DDBJ databases">
        <title>The Genome Sequence of Magnaporthe poae strain ATCC 64411.</title>
        <authorList>
            <consortium name="The Broad Institute Genome Sequencing Platform"/>
            <consortium name="Broad Institute Genome Sequencing Center for Infectious Disease"/>
            <person name="Ma L.-J."/>
            <person name="Dead R."/>
            <person name="Young S."/>
            <person name="Zeng Q."/>
            <person name="Koehrsen M."/>
            <person name="Alvarado L."/>
            <person name="Berlin A."/>
            <person name="Chapman S.B."/>
            <person name="Chen Z."/>
            <person name="Freedman E."/>
            <person name="Gellesch M."/>
            <person name="Goldberg J."/>
            <person name="Griggs A."/>
            <person name="Gujja S."/>
            <person name="Heilman E.R."/>
            <person name="Heiman D."/>
            <person name="Hepburn T."/>
            <person name="Howarth C."/>
            <person name="Jen D."/>
            <person name="Larson L."/>
            <person name="Mehta T."/>
            <person name="Neiman D."/>
            <person name="Pearson M."/>
            <person name="Roberts A."/>
            <person name="Saif S."/>
            <person name="Shea T."/>
            <person name="Shenoy N."/>
            <person name="Sisk P."/>
            <person name="Stolte C."/>
            <person name="Sykes S."/>
            <person name="Walk T."/>
            <person name="White J."/>
            <person name="Yandava C."/>
            <person name="Haas B."/>
            <person name="Nusbaum C."/>
            <person name="Birren B."/>
        </authorList>
    </citation>
    <scope>NUCLEOTIDE SEQUENCE</scope>
    <source>
        <strain evidence="2">ATCC 64411</strain>
    </source>
</reference>
<dbReference type="EMBL" id="GL876967">
    <property type="protein sequence ID" value="KLU83145.1"/>
    <property type="molecule type" value="Genomic_DNA"/>
</dbReference>
<reference evidence="3" key="5">
    <citation type="submission" date="2015-06" db="UniProtKB">
        <authorList>
            <consortium name="EnsemblFungi"/>
        </authorList>
    </citation>
    <scope>IDENTIFICATION</scope>
    <source>
        <strain evidence="3">ATCC 64411</strain>
    </source>
</reference>
<protein>
    <recommendedName>
        <fullName evidence="1">Heterokaryon incompatibility domain-containing protein</fullName>
    </recommendedName>
</protein>
<dbReference type="AlphaFoldDB" id="A0A0C4DQR4"/>
<dbReference type="PANTHER" id="PTHR24148">
    <property type="entry name" value="ANKYRIN REPEAT DOMAIN-CONTAINING PROTEIN 39 HOMOLOG-RELATED"/>
    <property type="match status" value="1"/>
</dbReference>
<evidence type="ECO:0000313" key="3">
    <source>
        <dbReference type="EnsemblFungi" id="MAPG_02210T0"/>
    </source>
</evidence>
<gene>
    <name evidence="2" type="ORF">MAPG_02210</name>
</gene>
<dbReference type="PANTHER" id="PTHR24148:SF73">
    <property type="entry name" value="HET DOMAIN PROTEIN (AFU_ORTHOLOGUE AFUA_8G01020)"/>
    <property type="match status" value="1"/>
</dbReference>
<evidence type="ECO:0000259" key="1">
    <source>
        <dbReference type="Pfam" id="PF06985"/>
    </source>
</evidence>
<dbReference type="eggNOG" id="ENOG502SS3X">
    <property type="taxonomic scope" value="Eukaryota"/>
</dbReference>
<feature type="domain" description="Heterokaryon incompatibility" evidence="1">
    <location>
        <begin position="42"/>
        <end position="200"/>
    </location>
</feature>
<dbReference type="InterPro" id="IPR010730">
    <property type="entry name" value="HET"/>
</dbReference>
<dbReference type="EMBL" id="ADBL01000565">
    <property type="status" value="NOT_ANNOTATED_CDS"/>
    <property type="molecule type" value="Genomic_DNA"/>
</dbReference>
<dbReference type="EnsemblFungi" id="MAPG_02210T0">
    <property type="protein sequence ID" value="MAPG_02210T0"/>
    <property type="gene ID" value="MAPG_02210"/>
</dbReference>
<reference evidence="4" key="1">
    <citation type="submission" date="2010-05" db="EMBL/GenBank/DDBJ databases">
        <title>The genome sequence of Magnaporthe poae strain ATCC 64411.</title>
        <authorList>
            <person name="Ma L.-J."/>
            <person name="Dead R."/>
            <person name="Young S."/>
            <person name="Zeng Q."/>
            <person name="Koehrsen M."/>
            <person name="Alvarado L."/>
            <person name="Berlin A."/>
            <person name="Chapman S.B."/>
            <person name="Chen Z."/>
            <person name="Freedman E."/>
            <person name="Gellesch M."/>
            <person name="Goldberg J."/>
            <person name="Griggs A."/>
            <person name="Gujja S."/>
            <person name="Heilman E.R."/>
            <person name="Heiman D."/>
            <person name="Hepburn T."/>
            <person name="Howarth C."/>
            <person name="Jen D."/>
            <person name="Larson L."/>
            <person name="Mehta T."/>
            <person name="Neiman D."/>
            <person name="Pearson M."/>
            <person name="Roberts A."/>
            <person name="Saif S."/>
            <person name="Shea T."/>
            <person name="Shenoy N."/>
            <person name="Sisk P."/>
            <person name="Stolte C."/>
            <person name="Sykes S."/>
            <person name="Walk T."/>
            <person name="White J."/>
            <person name="Yandava C."/>
            <person name="Haas B."/>
            <person name="Nusbaum C."/>
            <person name="Birren B."/>
        </authorList>
    </citation>
    <scope>NUCLEOTIDE SEQUENCE [LARGE SCALE GENOMIC DNA]</scope>
    <source>
        <strain evidence="4">ATCC 64411 / 73-15</strain>
    </source>
</reference>
<dbReference type="InterPro" id="IPR052895">
    <property type="entry name" value="HetReg/Transcr_Mod"/>
</dbReference>
<dbReference type="Proteomes" id="UP000011715">
    <property type="component" value="Unassembled WGS sequence"/>
</dbReference>
<proteinExistence type="predicted"/>
<sequence>MYQTLDTSVHEIRLLRILPGQPSDEIEAQIVVTALDNQPEPYEALSYVWGHTSDPPNQINVDGVPRNVTSNLHRALRRVRRVDQLRLFWVDAICINQSDISERNHQVRLMRQVYAGATRVIAWLGDHDDATRLPEDAKAEQHNPSFHDGSALAKGIAAIELLTSSNDIHWDDERVDIAATVHIPYWLRSPWWFRVWTVQEAAVAQSLVYMMGKAEIPGGKFASLLRSFDYHVTRRRCCQLGSLEHNIDLSGRVGYSFQGIKSLHELSRRLKEQKTAGGALGLSISSSCALFRPRDATDPRDKVYAFIGLSRGLQTSWVDYSLSVESTYEAAARECILSVKRLDVLFYCYFWYPSLHWPREFLELPSWVPDWTLRLNKEATDFVALRDDLIHYRTTGDGPGGWLACGILCEAVVSRQDPSGNLGVSGHLFDTIAKLGAAYPQEYWMDFGVFQGWRLISGVEKDPMSAYVGHETRLDAYRRTVCMDTSSLPSIDHYKPATDESDHMAHDTWWSRELCLMKDPRGVGASDLTRYDQMCRSYRSMVMRCAIGRAFFVSKKGYFGLAPSTAQVGDQVCILEGGRMPFILRESGTAVLPDIGTVRAFKLIGDSYVHGIMNGEAVADVEEGRASLERWALV</sequence>
<keyword evidence="4" id="KW-1185">Reference proteome</keyword>
<dbReference type="STRING" id="644358.A0A0C4DQR4"/>
<name>A0A0C4DQR4_MAGP6</name>